<reference evidence="2" key="1">
    <citation type="journal article" date="2019" name="Int. J. Syst. Evol. Microbiol.">
        <title>The Global Catalogue of Microorganisms (GCM) 10K type strain sequencing project: providing services to taxonomists for standard genome sequencing and annotation.</title>
        <authorList>
            <consortium name="The Broad Institute Genomics Platform"/>
            <consortium name="The Broad Institute Genome Sequencing Center for Infectious Disease"/>
            <person name="Wu L."/>
            <person name="Ma J."/>
        </authorList>
    </citation>
    <scope>NUCLEOTIDE SEQUENCE [LARGE SCALE GENOMIC DNA]</scope>
    <source>
        <strain evidence="2">CGMCC 1.12470</strain>
    </source>
</reference>
<accession>A0ABW4ISX5</accession>
<organism evidence="1 2">
    <name type="scientific">Streptomyces caeni</name>
    <dbReference type="NCBI Taxonomy" id="2307231"/>
    <lineage>
        <taxon>Bacteria</taxon>
        <taxon>Bacillati</taxon>
        <taxon>Actinomycetota</taxon>
        <taxon>Actinomycetes</taxon>
        <taxon>Kitasatosporales</taxon>
        <taxon>Streptomycetaceae</taxon>
        <taxon>Streptomyces</taxon>
    </lineage>
</organism>
<keyword evidence="2" id="KW-1185">Reference proteome</keyword>
<dbReference type="EMBL" id="JBHUDX010000048">
    <property type="protein sequence ID" value="MFD1660003.1"/>
    <property type="molecule type" value="Genomic_DNA"/>
</dbReference>
<name>A0ABW4ISX5_9ACTN</name>
<evidence type="ECO:0000313" key="2">
    <source>
        <dbReference type="Proteomes" id="UP001597261"/>
    </source>
</evidence>
<dbReference type="RefSeq" id="WP_381083686.1">
    <property type="nucleotide sequence ID" value="NZ_JBHUDX010000048.1"/>
</dbReference>
<gene>
    <name evidence="1" type="ORF">ACFSL4_17820</name>
</gene>
<protein>
    <submittedName>
        <fullName evidence="1">Uncharacterized protein</fullName>
    </submittedName>
</protein>
<comment type="caution">
    <text evidence="1">The sequence shown here is derived from an EMBL/GenBank/DDBJ whole genome shotgun (WGS) entry which is preliminary data.</text>
</comment>
<evidence type="ECO:0000313" key="1">
    <source>
        <dbReference type="EMBL" id="MFD1660003.1"/>
    </source>
</evidence>
<sequence length="79" mass="8791">MTDLIPAAPGWYVDADGELEPVIAWTTATNSEGDNTVLPLVPDNRGLTPWLVNENFIKEFNCKIVYLPNYDPAEEAEPQ</sequence>
<proteinExistence type="predicted"/>
<dbReference type="Proteomes" id="UP001597261">
    <property type="component" value="Unassembled WGS sequence"/>
</dbReference>